<keyword evidence="3" id="KW-1185">Reference proteome</keyword>
<dbReference type="InterPro" id="IPR036383">
    <property type="entry name" value="TSP1_rpt_sf"/>
</dbReference>
<dbReference type="SMART" id="SM01048">
    <property type="entry name" value="C6"/>
    <property type="match status" value="2"/>
</dbReference>
<dbReference type="Gene3D" id="2.20.100.10">
    <property type="entry name" value="Thrombospondin type-1 (TSP1) repeat"/>
    <property type="match status" value="1"/>
</dbReference>
<feature type="signal peptide" evidence="1">
    <location>
        <begin position="1"/>
        <end position="21"/>
    </location>
</feature>
<feature type="domain" description="C6" evidence="2">
    <location>
        <begin position="198"/>
        <end position="285"/>
    </location>
</feature>
<proteinExistence type="predicted"/>
<dbReference type="InterPro" id="IPR002601">
    <property type="entry name" value="C6_domain"/>
</dbReference>
<dbReference type="Pfam" id="PF01681">
    <property type="entry name" value="C6"/>
    <property type="match status" value="1"/>
</dbReference>
<evidence type="ECO:0000256" key="1">
    <source>
        <dbReference type="SAM" id="SignalP"/>
    </source>
</evidence>
<keyword evidence="1" id="KW-0732">Signal</keyword>
<sequence length="299" mass="32028">MQPYVSLTSILLSITLPAVNGQQSGCDGQWSDWSDWSGCSFIFLPLVGYKMRIRTCTPSSAECVSPFYACQGNNFEVNECESDDTPIVTNNVTMNICTRQNCNPQLQLPNPDVSRLDASSTIVDNVVDGCLQQLLTCYLNNSSQTVHIQSPSGTMFAEGNGTATANFTCTNSGQWTASVGISVTDVTCSTLKSNCALCDPLQVGLVVADKLQSGRVQMQSTPLSNGCVLINISCTNDLETGGSSIISSNLQVLSNGNKTAEVSLRCNSDRQWQTDDGLTAPYIFCAIPKLAIGKRLLVS</sequence>
<organism evidence="3 4">
    <name type="scientific">Syphacia muris</name>
    <dbReference type="NCBI Taxonomy" id="451379"/>
    <lineage>
        <taxon>Eukaryota</taxon>
        <taxon>Metazoa</taxon>
        <taxon>Ecdysozoa</taxon>
        <taxon>Nematoda</taxon>
        <taxon>Chromadorea</taxon>
        <taxon>Rhabditida</taxon>
        <taxon>Spirurina</taxon>
        <taxon>Oxyuridomorpha</taxon>
        <taxon>Oxyuroidea</taxon>
        <taxon>Oxyuridae</taxon>
        <taxon>Syphacia</taxon>
    </lineage>
</organism>
<dbReference type="PROSITE" id="PS50092">
    <property type="entry name" value="TSP1"/>
    <property type="match status" value="1"/>
</dbReference>
<reference evidence="4" key="1">
    <citation type="submission" date="2017-02" db="UniProtKB">
        <authorList>
            <consortium name="WormBaseParasite"/>
        </authorList>
    </citation>
    <scope>IDENTIFICATION</scope>
</reference>
<feature type="chain" id="PRO_5005893153" evidence="1">
    <location>
        <begin position="22"/>
        <end position="299"/>
    </location>
</feature>
<dbReference type="Proteomes" id="UP000046393">
    <property type="component" value="Unplaced"/>
</dbReference>
<dbReference type="InterPro" id="IPR000884">
    <property type="entry name" value="TSP1_rpt"/>
</dbReference>
<feature type="domain" description="C6" evidence="2">
    <location>
        <begin position="102"/>
        <end position="188"/>
    </location>
</feature>
<dbReference type="WBParaSite" id="SMUV_0000184501-mRNA-1">
    <property type="protein sequence ID" value="SMUV_0000184501-mRNA-1"/>
    <property type="gene ID" value="SMUV_0000184501"/>
</dbReference>
<protein>
    <submittedName>
        <fullName evidence="4">C6 domain-containing protein</fullName>
    </submittedName>
</protein>
<evidence type="ECO:0000259" key="2">
    <source>
        <dbReference type="SMART" id="SM01048"/>
    </source>
</evidence>
<evidence type="ECO:0000313" key="3">
    <source>
        <dbReference type="Proteomes" id="UP000046393"/>
    </source>
</evidence>
<dbReference type="AlphaFoldDB" id="A0A0N5ACG9"/>
<evidence type="ECO:0000313" key="4">
    <source>
        <dbReference type="WBParaSite" id="SMUV_0000184501-mRNA-1"/>
    </source>
</evidence>
<dbReference type="SUPFAM" id="SSF82895">
    <property type="entry name" value="TSP-1 type 1 repeat"/>
    <property type="match status" value="1"/>
</dbReference>
<name>A0A0N5ACG9_9BILA</name>
<accession>A0A0N5ACG9</accession>